<dbReference type="SMART" id="SM00184">
    <property type="entry name" value="RING"/>
    <property type="match status" value="1"/>
</dbReference>
<dbReference type="InterPro" id="IPR017907">
    <property type="entry name" value="Znf_RING_CS"/>
</dbReference>
<evidence type="ECO:0000313" key="7">
    <source>
        <dbReference type="Proteomes" id="UP001224775"/>
    </source>
</evidence>
<evidence type="ECO:0000259" key="5">
    <source>
        <dbReference type="PROSITE" id="PS50089"/>
    </source>
</evidence>
<keyword evidence="1" id="KW-0479">Metal-binding</keyword>
<keyword evidence="2 4" id="KW-0863">Zinc-finger</keyword>
<dbReference type="EMBL" id="JATAAI010000006">
    <property type="protein sequence ID" value="KAK1745048.1"/>
    <property type="molecule type" value="Genomic_DNA"/>
</dbReference>
<accession>A0AAD9DGR7</accession>
<dbReference type="InterPro" id="IPR013083">
    <property type="entry name" value="Znf_RING/FYVE/PHD"/>
</dbReference>
<evidence type="ECO:0000256" key="4">
    <source>
        <dbReference type="PROSITE-ProRule" id="PRU00175"/>
    </source>
</evidence>
<evidence type="ECO:0000256" key="1">
    <source>
        <dbReference type="ARBA" id="ARBA00022723"/>
    </source>
</evidence>
<dbReference type="CDD" id="cd16449">
    <property type="entry name" value="RING-HC"/>
    <property type="match status" value="1"/>
</dbReference>
<dbReference type="SUPFAM" id="SSF57850">
    <property type="entry name" value="RING/U-box"/>
    <property type="match status" value="1"/>
</dbReference>
<proteinExistence type="predicted"/>
<protein>
    <recommendedName>
        <fullName evidence="5">RING-type domain-containing protein</fullName>
    </recommendedName>
</protein>
<feature type="domain" description="RING-type" evidence="5">
    <location>
        <begin position="68"/>
        <end position="121"/>
    </location>
</feature>
<comment type="caution">
    <text evidence="6">The sequence shown here is derived from an EMBL/GenBank/DDBJ whole genome shotgun (WGS) entry which is preliminary data.</text>
</comment>
<gene>
    <name evidence="6" type="ORF">QTG54_004339</name>
</gene>
<sequence>MEAQQKKNASQEEYEALLLAASKTAGSETWKTCAGRSTGPDNFIMSDAWRCMKISLQKHAKKKQPSVCPVCMDVPTNDGADDGWYRTKSCNHSVCKECLRSYSQSLLSDPLHSGPLKCPCCPRLLREDDARVALSLAQNEVASAKKKKKMFTSKSEMKKINRDDESINTAVEVLEKWQTKALNELLRKMDDYRPCPIARKTTMFLPRQVHHKIWWRLYYWRMSRTYQ</sequence>
<evidence type="ECO:0000313" key="6">
    <source>
        <dbReference type="EMBL" id="KAK1745048.1"/>
    </source>
</evidence>
<dbReference type="PROSITE" id="PS50089">
    <property type="entry name" value="ZF_RING_2"/>
    <property type="match status" value="1"/>
</dbReference>
<keyword evidence="3" id="KW-0862">Zinc</keyword>
<organism evidence="6 7">
    <name type="scientific">Skeletonema marinoi</name>
    <dbReference type="NCBI Taxonomy" id="267567"/>
    <lineage>
        <taxon>Eukaryota</taxon>
        <taxon>Sar</taxon>
        <taxon>Stramenopiles</taxon>
        <taxon>Ochrophyta</taxon>
        <taxon>Bacillariophyta</taxon>
        <taxon>Coscinodiscophyceae</taxon>
        <taxon>Thalassiosirophycidae</taxon>
        <taxon>Thalassiosirales</taxon>
        <taxon>Skeletonemataceae</taxon>
        <taxon>Skeletonema</taxon>
        <taxon>Skeletonema marinoi-dohrnii complex</taxon>
    </lineage>
</organism>
<dbReference type="Gene3D" id="3.30.40.10">
    <property type="entry name" value="Zinc/RING finger domain, C3HC4 (zinc finger)"/>
    <property type="match status" value="1"/>
</dbReference>
<evidence type="ECO:0000256" key="2">
    <source>
        <dbReference type="ARBA" id="ARBA00022771"/>
    </source>
</evidence>
<dbReference type="AlphaFoldDB" id="A0AAD9DGR7"/>
<dbReference type="Pfam" id="PF00097">
    <property type="entry name" value="zf-C3HC4"/>
    <property type="match status" value="1"/>
</dbReference>
<dbReference type="Proteomes" id="UP001224775">
    <property type="component" value="Unassembled WGS sequence"/>
</dbReference>
<dbReference type="InterPro" id="IPR018957">
    <property type="entry name" value="Znf_C3HC4_RING-type"/>
</dbReference>
<dbReference type="PROSITE" id="PS00518">
    <property type="entry name" value="ZF_RING_1"/>
    <property type="match status" value="1"/>
</dbReference>
<dbReference type="InterPro" id="IPR001841">
    <property type="entry name" value="Znf_RING"/>
</dbReference>
<name>A0AAD9DGR7_9STRA</name>
<reference evidence="6" key="1">
    <citation type="submission" date="2023-06" db="EMBL/GenBank/DDBJ databases">
        <title>Survivors Of The Sea: Transcriptome response of Skeletonema marinoi to long-term dormancy.</title>
        <authorList>
            <person name="Pinder M.I.M."/>
            <person name="Kourtchenko O."/>
            <person name="Robertson E.K."/>
            <person name="Larsson T."/>
            <person name="Maumus F."/>
            <person name="Osuna-Cruz C.M."/>
            <person name="Vancaester E."/>
            <person name="Stenow R."/>
            <person name="Vandepoele K."/>
            <person name="Ploug H."/>
            <person name="Bruchert V."/>
            <person name="Godhe A."/>
            <person name="Topel M."/>
        </authorList>
    </citation>
    <scope>NUCLEOTIDE SEQUENCE</scope>
    <source>
        <strain evidence="6">R05AC</strain>
    </source>
</reference>
<dbReference type="GO" id="GO:0008270">
    <property type="term" value="F:zinc ion binding"/>
    <property type="evidence" value="ECO:0007669"/>
    <property type="project" value="UniProtKB-KW"/>
</dbReference>
<evidence type="ECO:0000256" key="3">
    <source>
        <dbReference type="ARBA" id="ARBA00022833"/>
    </source>
</evidence>
<keyword evidence="7" id="KW-1185">Reference proteome</keyword>